<keyword evidence="7" id="KW-1278">Translocase</keyword>
<evidence type="ECO:0000256" key="8">
    <source>
        <dbReference type="ARBA" id="ARBA00023136"/>
    </source>
</evidence>
<evidence type="ECO:0000313" key="10">
    <source>
        <dbReference type="EMBL" id="MFC4101788.1"/>
    </source>
</evidence>
<dbReference type="CDD" id="cd03225">
    <property type="entry name" value="ABC_cobalt_CbiO_domain1"/>
    <property type="match status" value="1"/>
</dbReference>
<keyword evidence="8" id="KW-0472">Membrane</keyword>
<dbReference type="PANTHER" id="PTHR43553:SF24">
    <property type="entry name" value="ENERGY-COUPLING FACTOR TRANSPORTER ATP-BINDING PROTEIN ECFA1"/>
    <property type="match status" value="1"/>
</dbReference>
<comment type="similarity">
    <text evidence="2">Belongs to the ABC transporter superfamily.</text>
</comment>
<keyword evidence="6 10" id="KW-0067">ATP-binding</keyword>
<keyword evidence="11" id="KW-1185">Reference proteome</keyword>
<name>A0ABV8K6X0_9BACL</name>
<dbReference type="InterPro" id="IPR027417">
    <property type="entry name" value="P-loop_NTPase"/>
</dbReference>
<dbReference type="RefSeq" id="WP_377720386.1">
    <property type="nucleotide sequence ID" value="NZ_JBHSAM010000028.1"/>
</dbReference>
<dbReference type="EMBL" id="JBHSAM010000028">
    <property type="protein sequence ID" value="MFC4101788.1"/>
    <property type="molecule type" value="Genomic_DNA"/>
</dbReference>
<evidence type="ECO:0000256" key="1">
    <source>
        <dbReference type="ARBA" id="ARBA00004202"/>
    </source>
</evidence>
<evidence type="ECO:0000256" key="3">
    <source>
        <dbReference type="ARBA" id="ARBA00022448"/>
    </source>
</evidence>
<protein>
    <submittedName>
        <fullName evidence="10">Energy-coupling factor ABC transporter ATP-binding protein</fullName>
    </submittedName>
</protein>
<dbReference type="InterPro" id="IPR050095">
    <property type="entry name" value="ECF_ABC_transporter_ATP-bd"/>
</dbReference>
<sequence length="279" mass="31079">MNDIIACERISYTYPAAGKPALDQLSVRIPQGKKTALLGRNGSGKSTFFLQLLGLLQPDRGTIRFRGQPYPQSRRGLRDIREQIGLVFQDPEQQLILNTPSEDVSYGLRNAGVPELEIRDRVRRALDAMGLSEAADTPIHALSLGQKKRVALSGAMVMRPSVLLLDEPTAYLDRSTERALLGELARIHEEEGVTMVMATHDMNLAYEWADYCVVLRDGRCVMEGAPERVFAQDEPLRDWGLSRPAALELWGAVPARIRLGHSPPRSLSGLESWMRAHLE</sequence>
<proteinExistence type="inferred from homology"/>
<dbReference type="InterPro" id="IPR015856">
    <property type="entry name" value="ABC_transpr_CbiO/EcfA_su"/>
</dbReference>
<gene>
    <name evidence="10" type="ORF">ACFOZ8_19250</name>
</gene>
<comment type="subcellular location">
    <subcellularLocation>
        <location evidence="1">Cell membrane</location>
        <topology evidence="1">Peripheral membrane protein</topology>
    </subcellularLocation>
</comment>
<dbReference type="PANTHER" id="PTHR43553">
    <property type="entry name" value="HEAVY METAL TRANSPORTER"/>
    <property type="match status" value="1"/>
</dbReference>
<organism evidence="10 11">
    <name type="scientific">Paenibacillus xanthanilyticus</name>
    <dbReference type="NCBI Taxonomy" id="1783531"/>
    <lineage>
        <taxon>Bacteria</taxon>
        <taxon>Bacillati</taxon>
        <taxon>Bacillota</taxon>
        <taxon>Bacilli</taxon>
        <taxon>Bacillales</taxon>
        <taxon>Paenibacillaceae</taxon>
        <taxon>Paenibacillus</taxon>
    </lineage>
</organism>
<evidence type="ECO:0000259" key="9">
    <source>
        <dbReference type="PROSITE" id="PS50893"/>
    </source>
</evidence>
<dbReference type="InterPro" id="IPR017871">
    <property type="entry name" value="ABC_transporter-like_CS"/>
</dbReference>
<keyword evidence="4" id="KW-1003">Cell membrane</keyword>
<comment type="caution">
    <text evidence="10">The sequence shown here is derived from an EMBL/GenBank/DDBJ whole genome shotgun (WGS) entry which is preliminary data.</text>
</comment>
<dbReference type="Proteomes" id="UP001595715">
    <property type="component" value="Unassembled WGS sequence"/>
</dbReference>
<accession>A0ABV8K6X0</accession>
<reference evidence="11" key="1">
    <citation type="journal article" date="2019" name="Int. J. Syst. Evol. Microbiol.">
        <title>The Global Catalogue of Microorganisms (GCM) 10K type strain sequencing project: providing services to taxonomists for standard genome sequencing and annotation.</title>
        <authorList>
            <consortium name="The Broad Institute Genomics Platform"/>
            <consortium name="The Broad Institute Genome Sequencing Center for Infectious Disease"/>
            <person name="Wu L."/>
            <person name="Ma J."/>
        </authorList>
    </citation>
    <scope>NUCLEOTIDE SEQUENCE [LARGE SCALE GENOMIC DNA]</scope>
    <source>
        <strain evidence="11">IBRC-M 10987</strain>
    </source>
</reference>
<evidence type="ECO:0000256" key="5">
    <source>
        <dbReference type="ARBA" id="ARBA00022741"/>
    </source>
</evidence>
<evidence type="ECO:0000256" key="4">
    <source>
        <dbReference type="ARBA" id="ARBA00022475"/>
    </source>
</evidence>
<evidence type="ECO:0000313" key="11">
    <source>
        <dbReference type="Proteomes" id="UP001595715"/>
    </source>
</evidence>
<dbReference type="PROSITE" id="PS50893">
    <property type="entry name" value="ABC_TRANSPORTER_2"/>
    <property type="match status" value="1"/>
</dbReference>
<dbReference type="GO" id="GO:0005524">
    <property type="term" value="F:ATP binding"/>
    <property type="evidence" value="ECO:0007669"/>
    <property type="project" value="UniProtKB-KW"/>
</dbReference>
<dbReference type="PROSITE" id="PS00211">
    <property type="entry name" value="ABC_TRANSPORTER_1"/>
    <property type="match status" value="1"/>
</dbReference>
<dbReference type="InterPro" id="IPR003593">
    <property type="entry name" value="AAA+_ATPase"/>
</dbReference>
<dbReference type="Pfam" id="PF00005">
    <property type="entry name" value="ABC_tran"/>
    <property type="match status" value="1"/>
</dbReference>
<evidence type="ECO:0000256" key="6">
    <source>
        <dbReference type="ARBA" id="ARBA00022840"/>
    </source>
</evidence>
<dbReference type="Gene3D" id="3.40.50.300">
    <property type="entry name" value="P-loop containing nucleotide triphosphate hydrolases"/>
    <property type="match status" value="1"/>
</dbReference>
<evidence type="ECO:0000256" key="2">
    <source>
        <dbReference type="ARBA" id="ARBA00005417"/>
    </source>
</evidence>
<dbReference type="SUPFAM" id="SSF52540">
    <property type="entry name" value="P-loop containing nucleoside triphosphate hydrolases"/>
    <property type="match status" value="1"/>
</dbReference>
<dbReference type="SMART" id="SM00382">
    <property type="entry name" value="AAA"/>
    <property type="match status" value="1"/>
</dbReference>
<keyword evidence="3" id="KW-0813">Transport</keyword>
<feature type="domain" description="ABC transporter" evidence="9">
    <location>
        <begin position="5"/>
        <end position="242"/>
    </location>
</feature>
<keyword evidence="5" id="KW-0547">Nucleotide-binding</keyword>
<dbReference type="InterPro" id="IPR003439">
    <property type="entry name" value="ABC_transporter-like_ATP-bd"/>
</dbReference>
<evidence type="ECO:0000256" key="7">
    <source>
        <dbReference type="ARBA" id="ARBA00022967"/>
    </source>
</evidence>